<dbReference type="GO" id="GO:0009055">
    <property type="term" value="F:electron transfer activity"/>
    <property type="evidence" value="ECO:0007669"/>
    <property type="project" value="InterPro"/>
</dbReference>
<feature type="chain" id="PRO_5020199691" evidence="10">
    <location>
        <begin position="21"/>
        <end position="201"/>
    </location>
</feature>
<dbReference type="Gene3D" id="1.10.760.10">
    <property type="entry name" value="Cytochrome c-like domain"/>
    <property type="match status" value="2"/>
</dbReference>
<evidence type="ECO:0000256" key="2">
    <source>
        <dbReference type="ARBA" id="ARBA00022448"/>
    </source>
</evidence>
<comment type="PTM">
    <text evidence="8">Binds 2 heme c groups covalently per subunit.</text>
</comment>
<dbReference type="InterPro" id="IPR024167">
    <property type="entry name" value="Cytochrome_c4-like"/>
</dbReference>
<evidence type="ECO:0000256" key="4">
    <source>
        <dbReference type="ARBA" id="ARBA00022723"/>
    </source>
</evidence>
<evidence type="ECO:0000256" key="8">
    <source>
        <dbReference type="PIRSR" id="PIRSR000005-1"/>
    </source>
</evidence>
<feature type="binding site" description="covalent" evidence="8">
    <location>
        <position position="36"/>
    </location>
    <ligand>
        <name>heme c</name>
        <dbReference type="ChEBI" id="CHEBI:61717"/>
        <label>1</label>
    </ligand>
</feature>
<evidence type="ECO:0000256" key="3">
    <source>
        <dbReference type="ARBA" id="ARBA00022617"/>
    </source>
</evidence>
<feature type="binding site" description="axial binding residue" evidence="9">
    <location>
        <position position="37"/>
    </location>
    <ligand>
        <name>heme c</name>
        <dbReference type="ChEBI" id="CHEBI:61717"/>
        <label>1</label>
    </ligand>
    <ligandPart>
        <name>Fe</name>
        <dbReference type="ChEBI" id="CHEBI:18248"/>
    </ligandPart>
</feature>
<dbReference type="GO" id="GO:0005506">
    <property type="term" value="F:iron ion binding"/>
    <property type="evidence" value="ECO:0007669"/>
    <property type="project" value="InterPro"/>
</dbReference>
<dbReference type="Pfam" id="PF00034">
    <property type="entry name" value="Cytochrom_C"/>
    <property type="match status" value="2"/>
</dbReference>
<evidence type="ECO:0000256" key="1">
    <source>
        <dbReference type="ARBA" id="ARBA00004418"/>
    </source>
</evidence>
<feature type="domain" description="Cytochrome c" evidence="11">
    <location>
        <begin position="109"/>
        <end position="201"/>
    </location>
</feature>
<keyword evidence="13" id="KW-1185">Reference proteome</keyword>
<evidence type="ECO:0000313" key="13">
    <source>
        <dbReference type="Proteomes" id="UP000295830"/>
    </source>
</evidence>
<dbReference type="Proteomes" id="UP000295830">
    <property type="component" value="Unassembled WGS sequence"/>
</dbReference>
<name>A0A4V3EQ34_9GAMM</name>
<gene>
    <name evidence="12" type="ORF">DES49_2074</name>
</gene>
<comment type="caution">
    <text evidence="12">The sequence shown here is derived from an EMBL/GenBank/DDBJ whole genome shotgun (WGS) entry which is preliminary data.</text>
</comment>
<dbReference type="PROSITE" id="PS51007">
    <property type="entry name" value="CYTC"/>
    <property type="match status" value="2"/>
</dbReference>
<dbReference type="GO" id="GO:0042597">
    <property type="term" value="C:periplasmic space"/>
    <property type="evidence" value="ECO:0007669"/>
    <property type="project" value="UniProtKB-SubCell"/>
</dbReference>
<dbReference type="AlphaFoldDB" id="A0A4V3EQ34"/>
<evidence type="ECO:0000256" key="7">
    <source>
        <dbReference type="ARBA" id="ARBA00023004"/>
    </source>
</evidence>
<feature type="binding site" description="axial binding residue" evidence="9">
    <location>
        <position position="178"/>
    </location>
    <ligand>
        <name>heme c</name>
        <dbReference type="ChEBI" id="CHEBI:61717"/>
        <label>2</label>
    </ligand>
    <ligandPart>
        <name>Fe</name>
        <dbReference type="ChEBI" id="CHEBI:18248"/>
    </ligandPart>
</feature>
<protein>
    <submittedName>
        <fullName evidence="12">Cytochrome c553</fullName>
    </submittedName>
</protein>
<dbReference type="PANTHER" id="PTHR33751">
    <property type="entry name" value="CBB3-TYPE CYTOCHROME C OXIDASE SUBUNIT FIXP"/>
    <property type="match status" value="1"/>
</dbReference>
<dbReference type="GO" id="GO:0020037">
    <property type="term" value="F:heme binding"/>
    <property type="evidence" value="ECO:0007669"/>
    <property type="project" value="InterPro"/>
</dbReference>
<evidence type="ECO:0000256" key="5">
    <source>
        <dbReference type="ARBA" id="ARBA00022764"/>
    </source>
</evidence>
<dbReference type="InterPro" id="IPR036909">
    <property type="entry name" value="Cyt_c-like_dom_sf"/>
</dbReference>
<dbReference type="RefSeq" id="WP_133736317.1">
    <property type="nucleotide sequence ID" value="NZ_SOAX01000004.1"/>
</dbReference>
<keyword evidence="3 8" id="KW-0349">Heme</keyword>
<keyword evidence="4 9" id="KW-0479">Metal-binding</keyword>
<evidence type="ECO:0000256" key="6">
    <source>
        <dbReference type="ARBA" id="ARBA00022982"/>
    </source>
</evidence>
<comment type="subcellular location">
    <subcellularLocation>
        <location evidence="1">Periplasm</location>
    </subcellularLocation>
</comment>
<proteinExistence type="predicted"/>
<sequence>MKKLLTGLVVLMGLTGTVQAADPQAGEELAGGCVACHGEAGAEPTQGEYPKLSGIGENYLYRQLKAIQSGDREIPMMAGQLDGMSDQDLKDIAAYFGQQDMPRGEADPELVDQGESLYRGGDMSKGVAACTACHGPQGKGNEPAGYPRISGQSSGYVAQTLKDYKSGARVHNEQSQIMGGIASRLSDSEIEAVAEYIEGLY</sequence>
<dbReference type="PIRSF" id="PIRSF000005">
    <property type="entry name" value="Cytochrome_c4"/>
    <property type="match status" value="1"/>
</dbReference>
<accession>A0A4V3EQ34</accession>
<reference evidence="12 13" key="1">
    <citation type="submission" date="2019-03" db="EMBL/GenBank/DDBJ databases">
        <title>Genomic Encyclopedia of Type Strains, Phase IV (KMG-IV): sequencing the most valuable type-strain genomes for metagenomic binning, comparative biology and taxonomic classification.</title>
        <authorList>
            <person name="Goeker M."/>
        </authorList>
    </citation>
    <scope>NUCLEOTIDE SEQUENCE [LARGE SCALE GENOMIC DNA]</scope>
    <source>
        <strain evidence="12 13">DSM 15505</strain>
    </source>
</reference>
<feature type="binding site" description="covalent" evidence="8">
    <location>
        <position position="130"/>
    </location>
    <ligand>
        <name>heme c</name>
        <dbReference type="ChEBI" id="CHEBI:61717"/>
        <label>2</label>
    </ligand>
</feature>
<feature type="domain" description="Cytochrome c" evidence="11">
    <location>
        <begin position="21"/>
        <end position="100"/>
    </location>
</feature>
<evidence type="ECO:0000313" key="12">
    <source>
        <dbReference type="EMBL" id="TDT40308.1"/>
    </source>
</evidence>
<keyword evidence="2" id="KW-0813">Transport</keyword>
<dbReference type="SUPFAM" id="SSF46626">
    <property type="entry name" value="Cytochrome c"/>
    <property type="match status" value="2"/>
</dbReference>
<keyword evidence="6" id="KW-0249">Electron transport</keyword>
<dbReference type="PANTHER" id="PTHR33751:SF9">
    <property type="entry name" value="CYTOCHROME C4"/>
    <property type="match status" value="1"/>
</dbReference>
<feature type="binding site" description="covalent" evidence="8">
    <location>
        <position position="133"/>
    </location>
    <ligand>
        <name>heme c</name>
        <dbReference type="ChEBI" id="CHEBI:61717"/>
        <label>2</label>
    </ligand>
</feature>
<feature type="binding site" description="covalent" evidence="8">
    <location>
        <position position="33"/>
    </location>
    <ligand>
        <name>heme c</name>
        <dbReference type="ChEBI" id="CHEBI:61717"/>
        <label>1</label>
    </ligand>
</feature>
<dbReference type="InterPro" id="IPR009056">
    <property type="entry name" value="Cyt_c-like_dom"/>
</dbReference>
<feature type="binding site" description="axial binding residue" evidence="9">
    <location>
        <position position="134"/>
    </location>
    <ligand>
        <name>heme c</name>
        <dbReference type="ChEBI" id="CHEBI:61717"/>
        <label>2</label>
    </ligand>
    <ligandPart>
        <name>Fe</name>
        <dbReference type="ChEBI" id="CHEBI:18248"/>
    </ligandPart>
</feature>
<evidence type="ECO:0000256" key="9">
    <source>
        <dbReference type="PIRSR" id="PIRSR000005-2"/>
    </source>
</evidence>
<evidence type="ECO:0000259" key="11">
    <source>
        <dbReference type="PROSITE" id="PS51007"/>
    </source>
</evidence>
<dbReference type="InterPro" id="IPR008168">
    <property type="entry name" value="Cyt_C_IC"/>
</dbReference>
<feature type="binding site" description="axial binding residue" evidence="9">
    <location>
        <position position="77"/>
    </location>
    <ligand>
        <name>heme c</name>
        <dbReference type="ChEBI" id="CHEBI:61717"/>
        <label>1</label>
    </ligand>
    <ligandPart>
        <name>Fe</name>
        <dbReference type="ChEBI" id="CHEBI:18248"/>
    </ligandPart>
</feature>
<feature type="signal peptide" evidence="10">
    <location>
        <begin position="1"/>
        <end position="20"/>
    </location>
</feature>
<dbReference type="EMBL" id="SOAX01000004">
    <property type="protein sequence ID" value="TDT40308.1"/>
    <property type="molecule type" value="Genomic_DNA"/>
</dbReference>
<evidence type="ECO:0000256" key="10">
    <source>
        <dbReference type="SAM" id="SignalP"/>
    </source>
</evidence>
<keyword evidence="10" id="KW-0732">Signal</keyword>
<keyword evidence="7 9" id="KW-0408">Iron</keyword>
<organism evidence="12 13">
    <name type="scientific">Halospina denitrificans</name>
    <dbReference type="NCBI Taxonomy" id="332522"/>
    <lineage>
        <taxon>Bacteria</taxon>
        <taxon>Pseudomonadati</taxon>
        <taxon>Pseudomonadota</taxon>
        <taxon>Gammaproteobacteria</taxon>
        <taxon>Halospina</taxon>
    </lineage>
</organism>
<keyword evidence="5" id="KW-0574">Periplasm</keyword>
<dbReference type="OrthoDB" id="9773456at2"/>
<dbReference type="PRINTS" id="PR00605">
    <property type="entry name" value="CYTCHROMECIC"/>
</dbReference>
<dbReference type="InterPro" id="IPR050597">
    <property type="entry name" value="Cytochrome_c_Oxidase_Subunit"/>
</dbReference>